<evidence type="ECO:0000256" key="1">
    <source>
        <dbReference type="SAM" id="Phobius"/>
    </source>
</evidence>
<name>A0A375YRD6_MYCPF</name>
<evidence type="ECO:0000313" key="3">
    <source>
        <dbReference type="Proteomes" id="UP000252008"/>
    </source>
</evidence>
<dbReference type="InterPro" id="IPR004304">
    <property type="entry name" value="FmdA_AmdA"/>
</dbReference>
<dbReference type="PANTHER" id="PTHR31891">
    <property type="entry name" value="FORMAMIDASE C869.04-RELATED"/>
    <property type="match status" value="1"/>
</dbReference>
<dbReference type="Pfam" id="PF03069">
    <property type="entry name" value="FmdA_AmdA"/>
    <property type="match status" value="1"/>
</dbReference>
<dbReference type="Gene3D" id="2.60.120.580">
    <property type="entry name" value="Acetamidase/Formamidase-like domains"/>
    <property type="match status" value="2"/>
</dbReference>
<dbReference type="RefSeq" id="WP_083144062.1">
    <property type="nucleotide sequence ID" value="NZ_MVID01000012.1"/>
</dbReference>
<dbReference type="Gene3D" id="3.10.28.20">
    <property type="entry name" value="Acetamidase/Formamidase-like domains"/>
    <property type="match status" value="1"/>
</dbReference>
<dbReference type="SUPFAM" id="SSF141130">
    <property type="entry name" value="Acetamidase/Formamidase-like"/>
    <property type="match status" value="1"/>
</dbReference>
<dbReference type="Proteomes" id="UP000252008">
    <property type="component" value="Unassembled WGS sequence"/>
</dbReference>
<gene>
    <name evidence="2" type="ORF">MPP7335_05432</name>
</gene>
<keyword evidence="1" id="KW-1133">Transmembrane helix</keyword>
<dbReference type="EMBL" id="UEGS01000001">
    <property type="protein sequence ID" value="SRX83651.1"/>
    <property type="molecule type" value="Genomic_DNA"/>
</dbReference>
<keyword evidence="1" id="KW-0472">Membrane</keyword>
<dbReference type="STRING" id="39692.BST38_14645"/>
<feature type="transmembrane region" description="Helical" evidence="1">
    <location>
        <begin position="21"/>
        <end position="40"/>
    </location>
</feature>
<dbReference type="GO" id="GO:0016811">
    <property type="term" value="F:hydrolase activity, acting on carbon-nitrogen (but not peptide) bonds, in linear amides"/>
    <property type="evidence" value="ECO:0007669"/>
    <property type="project" value="InterPro"/>
</dbReference>
<dbReference type="PROSITE" id="PS51318">
    <property type="entry name" value="TAT"/>
    <property type="match status" value="1"/>
</dbReference>
<reference evidence="2 3" key="1">
    <citation type="submission" date="2018-05" db="EMBL/GenBank/DDBJ databases">
        <authorList>
            <consortium name="IHU Genomes"/>
        </authorList>
    </citation>
    <scope>NUCLEOTIDE SEQUENCE [LARGE SCALE GENOMIC DNA]</scope>
    <source>
        <strain evidence="2 3">P7335</strain>
    </source>
</reference>
<dbReference type="AlphaFoldDB" id="A0A375YRD6"/>
<dbReference type="InterPro" id="IPR006311">
    <property type="entry name" value="TAT_signal"/>
</dbReference>
<protein>
    <submittedName>
        <fullName evidence="2">Acetamidase/formamidase [Sanguibacter keddieii DSM]</fullName>
    </submittedName>
</protein>
<dbReference type="PANTHER" id="PTHR31891:SF1">
    <property type="entry name" value="FORMAMIDASE C869.04-RELATED"/>
    <property type="match status" value="1"/>
</dbReference>
<keyword evidence="3" id="KW-1185">Reference proteome</keyword>
<sequence length="451" mass="46960">MTDSARHAAMVLWNGIGRRDFLRAVAAVSAGAGVAGVAAACASDTGQSSPSTAATDFAILQPGAGDPAGDHYLQSVPDEVLWGYVPTVHADPVLRMASGQTVTVDAVSHEGILEDQGRDPVAYFGSKGVSESEVLEDAIAIAAEYDRTPRNFDKDGPHVVTGPVFVEGAQPGDVLKIEILQAIPRVPYGVVSSRHGKGALARTADGGPPAGITLAEVMPPVDTDGRPSEDPMRYGNVSTFTAVEDGHGVMSYGPAQVRFPLRPFMGMMGVAYAQDTEITAAAANSIPPTVGGGNIDIRLLGEGATLFLPVFAEGALFYVGDPHMAMGDGEVALTAMEGSLRGTYRLTVCKPDSGDAPSVAYRYPFGETADAWVPVGLSDPDGSIGGQESDLDVAMRQAVVNALDFLETDRGMDRATAYAYLSAAADFSVSQVVDRTVGVHGQIYKSHFPSA</sequence>
<evidence type="ECO:0000313" key="2">
    <source>
        <dbReference type="EMBL" id="SRX83651.1"/>
    </source>
</evidence>
<proteinExistence type="predicted"/>
<keyword evidence="1" id="KW-0812">Transmembrane</keyword>
<organism evidence="2 3">
    <name type="scientific">Mycolicibacterium parafortuitum</name>
    <name type="common">Mycobacterium parafortuitum</name>
    <dbReference type="NCBI Taxonomy" id="39692"/>
    <lineage>
        <taxon>Bacteria</taxon>
        <taxon>Bacillati</taxon>
        <taxon>Actinomycetota</taxon>
        <taxon>Actinomycetes</taxon>
        <taxon>Mycobacteriales</taxon>
        <taxon>Mycobacteriaceae</taxon>
        <taxon>Mycolicibacterium</taxon>
    </lineage>
</organism>
<accession>A0A375YRD6</accession>